<dbReference type="Pfam" id="PF06724">
    <property type="entry name" value="DUF1206"/>
    <property type="match status" value="3"/>
</dbReference>
<dbReference type="Proteomes" id="UP000470470">
    <property type="component" value="Unassembled WGS sequence"/>
</dbReference>
<feature type="domain" description="DUF1206" evidence="2">
    <location>
        <begin position="34"/>
        <end position="96"/>
    </location>
</feature>
<keyword evidence="1" id="KW-1133">Transmembrane helix</keyword>
<feature type="domain" description="DUF1206" evidence="2">
    <location>
        <begin position="121"/>
        <end position="188"/>
    </location>
</feature>
<feature type="transmembrane region" description="Helical" evidence="1">
    <location>
        <begin position="115"/>
        <end position="141"/>
    </location>
</feature>
<dbReference type="InterPro" id="IPR009597">
    <property type="entry name" value="DUF1206"/>
</dbReference>
<accession>A0A7K3WDY4</accession>
<feature type="transmembrane region" description="Helical" evidence="1">
    <location>
        <begin position="216"/>
        <end position="237"/>
    </location>
</feature>
<keyword evidence="1" id="KW-0472">Membrane</keyword>
<protein>
    <submittedName>
        <fullName evidence="3">DUF1206 domain-containing protein</fullName>
    </submittedName>
</protein>
<sequence length="289" mass="30059">MTPTARALIDRVHRVVEHAREVTDHPVLEAVARVGLVAYGLVHLLIGWLALQLARGSDRTDADQTGALQTVADSPGGVVALWLIGLGLLALALWQAGEVLLWWRGLLSRERWRRTAFVCAKCLAKAAVYAVLGGTALLFAAGGEYQADERLRELTGETLEVPGGTALVVAVAVGVVAVGLYTVLRGCTGGFMKDIDLTAAPDRVEPWIEAVGRVGYVAKGIAFGLAGVLLVQAARTADLSAATGLDGALTVIAGVPGGSWLLGGVAAGFAAFGVYALGRARYPDRDPSS</sequence>
<proteinExistence type="predicted"/>
<keyword evidence="4" id="KW-1185">Reference proteome</keyword>
<feature type="transmembrane region" description="Helical" evidence="1">
    <location>
        <begin position="257"/>
        <end position="278"/>
    </location>
</feature>
<feature type="domain" description="DUF1206" evidence="2">
    <location>
        <begin position="214"/>
        <end position="282"/>
    </location>
</feature>
<dbReference type="AlphaFoldDB" id="A0A7K3WDY4"/>
<reference evidence="3 4" key="1">
    <citation type="submission" date="2020-02" db="EMBL/GenBank/DDBJ databases">
        <title>The whole genome sequence of CPCC 205119.</title>
        <authorList>
            <person name="Jiang Z."/>
        </authorList>
    </citation>
    <scope>NUCLEOTIDE SEQUENCE [LARGE SCALE GENOMIC DNA]</scope>
    <source>
        <strain evidence="3 4">CPCC 205119</strain>
    </source>
</reference>
<evidence type="ECO:0000256" key="1">
    <source>
        <dbReference type="SAM" id="Phobius"/>
    </source>
</evidence>
<dbReference type="EMBL" id="JAAGWK010000015">
    <property type="protein sequence ID" value="NEL54597.1"/>
    <property type="molecule type" value="Genomic_DNA"/>
</dbReference>
<evidence type="ECO:0000259" key="2">
    <source>
        <dbReference type="Pfam" id="PF06724"/>
    </source>
</evidence>
<name>A0A7K3WDY4_9ACTN</name>
<evidence type="ECO:0000313" key="4">
    <source>
        <dbReference type="Proteomes" id="UP000470470"/>
    </source>
</evidence>
<feature type="transmembrane region" description="Helical" evidence="1">
    <location>
        <begin position="79"/>
        <end position="103"/>
    </location>
</feature>
<organism evidence="3 4">
    <name type="scientific">Goekera deserti</name>
    <dbReference type="NCBI Taxonomy" id="2497753"/>
    <lineage>
        <taxon>Bacteria</taxon>
        <taxon>Bacillati</taxon>
        <taxon>Actinomycetota</taxon>
        <taxon>Actinomycetes</taxon>
        <taxon>Geodermatophilales</taxon>
        <taxon>Geodermatophilaceae</taxon>
        <taxon>Goekera</taxon>
    </lineage>
</organism>
<comment type="caution">
    <text evidence="3">The sequence shown here is derived from an EMBL/GenBank/DDBJ whole genome shotgun (WGS) entry which is preliminary data.</text>
</comment>
<feature type="transmembrane region" description="Helical" evidence="1">
    <location>
        <begin position="30"/>
        <end position="51"/>
    </location>
</feature>
<dbReference type="RefSeq" id="WP_162392181.1">
    <property type="nucleotide sequence ID" value="NZ_JAABOZ010000001.1"/>
</dbReference>
<keyword evidence="1" id="KW-0812">Transmembrane</keyword>
<feature type="transmembrane region" description="Helical" evidence="1">
    <location>
        <begin position="161"/>
        <end position="184"/>
    </location>
</feature>
<evidence type="ECO:0000313" key="3">
    <source>
        <dbReference type="EMBL" id="NEL54597.1"/>
    </source>
</evidence>
<gene>
    <name evidence="3" type="ORF">G1H19_11350</name>
</gene>